<dbReference type="EMBL" id="JAHFYH010000001">
    <property type="protein sequence ID" value="KAH0237786.1"/>
    <property type="molecule type" value="Genomic_DNA"/>
</dbReference>
<feature type="non-terminal residue" evidence="1">
    <location>
        <position position="78"/>
    </location>
</feature>
<reference evidence="1" key="2">
    <citation type="submission" date="2021-08" db="EMBL/GenBank/DDBJ databases">
        <authorList>
            <person name="Gostincar C."/>
            <person name="Sun X."/>
            <person name="Song Z."/>
            <person name="Gunde-Cimerman N."/>
        </authorList>
    </citation>
    <scope>NUCLEOTIDE SEQUENCE</scope>
    <source>
        <strain evidence="1">EXF-8016</strain>
    </source>
</reference>
<accession>A0A9P8KAC0</accession>
<dbReference type="AlphaFoldDB" id="A0A9P8KAC0"/>
<proteinExistence type="predicted"/>
<sequence length="78" mass="8940">MEDSESTARVFVEPSIQLERVSFVDDDDVTFVDRLLNGRHTESRKMEETGRFAREGATDAQRSLLIAYRKVSNCQISE</sequence>
<gene>
    <name evidence="1" type="ORF">KCV03_g275</name>
</gene>
<organism evidence="1 2">
    <name type="scientific">Aureobasidium melanogenum</name>
    <name type="common">Aureobasidium pullulans var. melanogenum</name>
    <dbReference type="NCBI Taxonomy" id="46634"/>
    <lineage>
        <taxon>Eukaryota</taxon>
        <taxon>Fungi</taxon>
        <taxon>Dikarya</taxon>
        <taxon>Ascomycota</taxon>
        <taxon>Pezizomycotina</taxon>
        <taxon>Dothideomycetes</taxon>
        <taxon>Dothideomycetidae</taxon>
        <taxon>Dothideales</taxon>
        <taxon>Saccotheciaceae</taxon>
        <taxon>Aureobasidium</taxon>
    </lineage>
</organism>
<evidence type="ECO:0000313" key="2">
    <source>
        <dbReference type="Proteomes" id="UP000767238"/>
    </source>
</evidence>
<dbReference type="Proteomes" id="UP000767238">
    <property type="component" value="Unassembled WGS sequence"/>
</dbReference>
<evidence type="ECO:0000313" key="1">
    <source>
        <dbReference type="EMBL" id="KAH0237786.1"/>
    </source>
</evidence>
<comment type="caution">
    <text evidence="1">The sequence shown here is derived from an EMBL/GenBank/DDBJ whole genome shotgun (WGS) entry which is preliminary data.</text>
</comment>
<reference evidence="1" key="1">
    <citation type="journal article" date="2021" name="J Fungi (Basel)">
        <title>Virulence traits and population genomics of the black yeast Aureobasidium melanogenum.</title>
        <authorList>
            <person name="Cernosa A."/>
            <person name="Sun X."/>
            <person name="Gostincar C."/>
            <person name="Fang C."/>
            <person name="Gunde-Cimerman N."/>
            <person name="Song Z."/>
        </authorList>
    </citation>
    <scope>NUCLEOTIDE SEQUENCE</scope>
    <source>
        <strain evidence="1">EXF-8016</strain>
    </source>
</reference>
<name>A0A9P8KAC0_AURME</name>
<protein>
    <submittedName>
        <fullName evidence="1">Uncharacterized protein</fullName>
    </submittedName>
</protein>